<reference evidence="1" key="1">
    <citation type="submission" date="2018-05" db="EMBL/GenBank/DDBJ databases">
        <authorList>
            <person name="Lanie J.A."/>
            <person name="Ng W.-L."/>
            <person name="Kazmierczak K.M."/>
            <person name="Andrzejewski T.M."/>
            <person name="Davidsen T.M."/>
            <person name="Wayne K.J."/>
            <person name="Tettelin H."/>
            <person name="Glass J.I."/>
            <person name="Rusch D."/>
            <person name="Podicherti R."/>
            <person name="Tsui H.-C.T."/>
            <person name="Winkler M.E."/>
        </authorList>
    </citation>
    <scope>NUCLEOTIDE SEQUENCE</scope>
</reference>
<evidence type="ECO:0000313" key="1">
    <source>
        <dbReference type="EMBL" id="SVD09406.1"/>
    </source>
</evidence>
<name>A0A382SHR2_9ZZZZ</name>
<feature type="non-terminal residue" evidence="1">
    <location>
        <position position="22"/>
    </location>
</feature>
<accession>A0A382SHR2</accession>
<dbReference type="EMBL" id="UINC01129186">
    <property type="protein sequence ID" value="SVD09406.1"/>
    <property type="molecule type" value="Genomic_DNA"/>
</dbReference>
<gene>
    <name evidence="1" type="ORF">METZ01_LOCUS362260</name>
</gene>
<organism evidence="1">
    <name type="scientific">marine metagenome</name>
    <dbReference type="NCBI Taxonomy" id="408172"/>
    <lineage>
        <taxon>unclassified sequences</taxon>
        <taxon>metagenomes</taxon>
        <taxon>ecological metagenomes</taxon>
    </lineage>
</organism>
<proteinExistence type="predicted"/>
<sequence length="22" mass="2454">MILNRGQSGASIFFIQIRPSMS</sequence>
<protein>
    <submittedName>
        <fullName evidence="1">Uncharacterized protein</fullName>
    </submittedName>
</protein>
<dbReference type="AlphaFoldDB" id="A0A382SHR2"/>